<feature type="domain" description="AAA" evidence="1">
    <location>
        <begin position="54"/>
        <end position="187"/>
    </location>
</feature>
<dbReference type="Pfam" id="PF13635">
    <property type="entry name" value="DUF4143"/>
    <property type="match status" value="1"/>
</dbReference>
<dbReference type="OrthoDB" id="9801840at2"/>
<dbReference type="AlphaFoldDB" id="A0A4R3KYS7"/>
<organism evidence="3 4">
    <name type="scientific">Anseongella ginsenosidimutans</name>
    <dbReference type="NCBI Taxonomy" id="496056"/>
    <lineage>
        <taxon>Bacteria</taxon>
        <taxon>Pseudomonadati</taxon>
        <taxon>Bacteroidota</taxon>
        <taxon>Sphingobacteriia</taxon>
        <taxon>Sphingobacteriales</taxon>
        <taxon>Sphingobacteriaceae</taxon>
        <taxon>Anseongella</taxon>
    </lineage>
</organism>
<sequence length="481" mass="55383">MENSYTIPTPKIQERLRFENPWWASSTPAPEMDFLPRRLYFDLFFPYVIDISVRRAVIVVGPRRVGKTVMMHHAIGAIMEKGVSAHKIFYIGIDNPIYINLSLEDLLQQALQASGGQDADGCFVFFDEIQYLRDWERHLKVLVDSYPKTKFIVTGSAAAALQAKSGESGAGRFTEFVLPPLTFQEFLHLQELTHLLKPSTTRWLNKEIPFYTAVNIKELNAQFFNYINYGGYPEVIFSEAIKSNMARYIRNDIIDKVLLRDLPALYGIKDVQELNRFFAYLAYNTGKEFSPAKLCKESGLDRPQINKYLEYLEAAFLIKVLHKVDENARHFKRITAFKVYLTNPSLRTALFSPVSPTDDEAGNLVETALFGQWMHRDNMNLKYARWKMGRNEGEVDMINLDDTRLKPKWCVEIKWSNRYVEKPVELKSLMDFCGRNNLNSAIVTTIDKETAITFKDLQLCYCPASVYAYTVGVNTLSQKQI</sequence>
<dbReference type="Gene3D" id="3.40.50.300">
    <property type="entry name" value="P-loop containing nucleotide triphosphate hydrolases"/>
    <property type="match status" value="1"/>
</dbReference>
<evidence type="ECO:0000259" key="1">
    <source>
        <dbReference type="Pfam" id="PF13173"/>
    </source>
</evidence>
<dbReference type="InterPro" id="IPR027417">
    <property type="entry name" value="P-loop_NTPase"/>
</dbReference>
<dbReference type="EMBL" id="SMAD01000002">
    <property type="protein sequence ID" value="TCS89152.1"/>
    <property type="molecule type" value="Genomic_DNA"/>
</dbReference>
<evidence type="ECO:0000313" key="4">
    <source>
        <dbReference type="Proteomes" id="UP000295807"/>
    </source>
</evidence>
<dbReference type="RefSeq" id="WP_132128239.1">
    <property type="nucleotide sequence ID" value="NZ_CP042432.1"/>
</dbReference>
<dbReference type="Proteomes" id="UP000295807">
    <property type="component" value="Unassembled WGS sequence"/>
</dbReference>
<dbReference type="InterPro" id="IPR025420">
    <property type="entry name" value="DUF4143"/>
</dbReference>
<proteinExistence type="predicted"/>
<evidence type="ECO:0000259" key="2">
    <source>
        <dbReference type="Pfam" id="PF13635"/>
    </source>
</evidence>
<dbReference type="InterPro" id="IPR041682">
    <property type="entry name" value="AAA_14"/>
</dbReference>
<feature type="domain" description="DUF4143" evidence="2">
    <location>
        <begin position="260"/>
        <end position="416"/>
    </location>
</feature>
<dbReference type="PANTHER" id="PTHR33295">
    <property type="entry name" value="ATPASE"/>
    <property type="match status" value="1"/>
</dbReference>
<gene>
    <name evidence="3" type="ORF">EDD80_102346</name>
</gene>
<reference evidence="3 4" key="1">
    <citation type="submission" date="2019-03" db="EMBL/GenBank/DDBJ databases">
        <title>Genomic Encyclopedia of Type Strains, Phase IV (KMG-IV): sequencing the most valuable type-strain genomes for metagenomic binning, comparative biology and taxonomic classification.</title>
        <authorList>
            <person name="Goeker M."/>
        </authorList>
    </citation>
    <scope>NUCLEOTIDE SEQUENCE [LARGE SCALE GENOMIC DNA]</scope>
    <source>
        <strain evidence="3 4">DSM 21100</strain>
    </source>
</reference>
<accession>A0A4R3KYS7</accession>
<dbReference type="PANTHER" id="PTHR33295:SF18">
    <property type="entry name" value="AAA+ ATPASE DOMAIN-CONTAINING PROTEIN"/>
    <property type="match status" value="1"/>
</dbReference>
<protein>
    <recommendedName>
        <fullName evidence="5">AAA+ ATPase domain-containing protein</fullName>
    </recommendedName>
</protein>
<name>A0A4R3KYS7_9SPHI</name>
<dbReference type="SUPFAM" id="SSF52540">
    <property type="entry name" value="P-loop containing nucleoside triphosphate hydrolases"/>
    <property type="match status" value="1"/>
</dbReference>
<keyword evidence="4" id="KW-1185">Reference proteome</keyword>
<evidence type="ECO:0000313" key="3">
    <source>
        <dbReference type="EMBL" id="TCS89152.1"/>
    </source>
</evidence>
<comment type="caution">
    <text evidence="3">The sequence shown here is derived from an EMBL/GenBank/DDBJ whole genome shotgun (WGS) entry which is preliminary data.</text>
</comment>
<evidence type="ECO:0008006" key="5">
    <source>
        <dbReference type="Google" id="ProtNLM"/>
    </source>
</evidence>
<dbReference type="Pfam" id="PF13173">
    <property type="entry name" value="AAA_14"/>
    <property type="match status" value="1"/>
</dbReference>